<dbReference type="GO" id="GO:0008168">
    <property type="term" value="F:methyltransferase activity"/>
    <property type="evidence" value="ECO:0007669"/>
    <property type="project" value="UniProtKB-KW"/>
</dbReference>
<dbReference type="Gene3D" id="3.40.50.150">
    <property type="entry name" value="Vaccinia Virus protein VP39"/>
    <property type="match status" value="1"/>
</dbReference>
<dbReference type="Proteomes" id="UP000182160">
    <property type="component" value="Unassembled WGS sequence"/>
</dbReference>
<evidence type="ECO:0000313" key="1">
    <source>
        <dbReference type="EMBL" id="SEM01053.1"/>
    </source>
</evidence>
<evidence type="ECO:0000313" key="2">
    <source>
        <dbReference type="Proteomes" id="UP000182160"/>
    </source>
</evidence>
<name>A0A1H7UVP3_9RHOB</name>
<dbReference type="SUPFAM" id="SSF53335">
    <property type="entry name" value="S-adenosyl-L-methionine-dependent methyltransferases"/>
    <property type="match status" value="1"/>
</dbReference>
<sequence length="185" mass="21511">MASLNRIVMQQVSRRWLRALDVEEMDAAEISGKYGHRYSFRSYTRFRYPKYDICNGPYTGEGGAVLQFDIILANQVWEHLDRPYAAIRHVREMLRPDGWFWLAVPFYIPYHGDPVDCSRWSARGLKNLLVEAGFHEDRITARQWGNRAAAARNLEAEWPPAHDPDTDDLTNDPQFPICTWALAQK</sequence>
<dbReference type="EMBL" id="FOBO01000001">
    <property type="protein sequence ID" value="SEM01053.1"/>
    <property type="molecule type" value="Genomic_DNA"/>
</dbReference>
<dbReference type="Pfam" id="PF13489">
    <property type="entry name" value="Methyltransf_23"/>
    <property type="match status" value="1"/>
</dbReference>
<gene>
    <name evidence="1" type="ORF">SAMN04488077_101281</name>
</gene>
<reference evidence="1 2" key="1">
    <citation type="submission" date="2016-10" db="EMBL/GenBank/DDBJ databases">
        <authorList>
            <person name="de Groot N.N."/>
        </authorList>
    </citation>
    <scope>NUCLEOTIDE SEQUENCE [LARGE SCALE GENOMIC DNA]</scope>
    <source>
        <strain evidence="1 2">DSM 11457</strain>
    </source>
</reference>
<keyword evidence="1" id="KW-0489">Methyltransferase</keyword>
<protein>
    <submittedName>
        <fullName evidence="1">Methyltransferase domain-containing protein</fullName>
    </submittedName>
</protein>
<dbReference type="AlphaFoldDB" id="A0A1H7UVP3"/>
<dbReference type="RefSeq" id="WP_074784577.1">
    <property type="nucleotide sequence ID" value="NZ_FOBO01000001.1"/>
</dbReference>
<keyword evidence="1" id="KW-0808">Transferase</keyword>
<accession>A0A1H7UVP3</accession>
<organism evidence="1 2">
    <name type="scientific">Roseovarius tolerans</name>
    <dbReference type="NCBI Taxonomy" id="74031"/>
    <lineage>
        <taxon>Bacteria</taxon>
        <taxon>Pseudomonadati</taxon>
        <taxon>Pseudomonadota</taxon>
        <taxon>Alphaproteobacteria</taxon>
        <taxon>Rhodobacterales</taxon>
        <taxon>Roseobacteraceae</taxon>
        <taxon>Roseovarius</taxon>
    </lineage>
</organism>
<proteinExistence type="predicted"/>
<dbReference type="InterPro" id="IPR029063">
    <property type="entry name" value="SAM-dependent_MTases_sf"/>
</dbReference>
<dbReference type="CDD" id="cd02440">
    <property type="entry name" value="AdoMet_MTases"/>
    <property type="match status" value="1"/>
</dbReference>
<dbReference type="GO" id="GO:0032259">
    <property type="term" value="P:methylation"/>
    <property type="evidence" value="ECO:0007669"/>
    <property type="project" value="UniProtKB-KW"/>
</dbReference>